<feature type="transmembrane region" description="Helical" evidence="1">
    <location>
        <begin position="6"/>
        <end position="25"/>
    </location>
</feature>
<evidence type="ECO:0000256" key="1">
    <source>
        <dbReference type="SAM" id="Phobius"/>
    </source>
</evidence>
<reference evidence="3 4" key="1">
    <citation type="submission" date="2023-02" db="EMBL/GenBank/DDBJ databases">
        <title>Genome sequence of Mucilaginibacter jinjuensis strain KACC 16571.</title>
        <authorList>
            <person name="Kim S."/>
            <person name="Heo J."/>
            <person name="Kwon S.-W."/>
        </authorList>
    </citation>
    <scope>NUCLEOTIDE SEQUENCE [LARGE SCALE GENOMIC DNA]</scope>
    <source>
        <strain evidence="3 4">KACC 16571</strain>
    </source>
</reference>
<dbReference type="Proteomes" id="UP001216139">
    <property type="component" value="Chromosome"/>
</dbReference>
<organism evidence="3 4">
    <name type="scientific">Mucilaginibacter jinjuensis</name>
    <dbReference type="NCBI Taxonomy" id="1176721"/>
    <lineage>
        <taxon>Bacteria</taxon>
        <taxon>Pseudomonadati</taxon>
        <taxon>Bacteroidota</taxon>
        <taxon>Sphingobacteriia</taxon>
        <taxon>Sphingobacteriales</taxon>
        <taxon>Sphingobacteriaceae</taxon>
        <taxon>Mucilaginibacter</taxon>
    </lineage>
</organism>
<keyword evidence="1" id="KW-0812">Transmembrane</keyword>
<keyword evidence="1" id="KW-0472">Membrane</keyword>
<keyword evidence="1" id="KW-1133">Transmembrane helix</keyword>
<accession>A0ABY7T9G4</accession>
<evidence type="ECO:0000259" key="2">
    <source>
        <dbReference type="Pfam" id="PF26603"/>
    </source>
</evidence>
<evidence type="ECO:0000313" key="3">
    <source>
        <dbReference type="EMBL" id="WCT13124.1"/>
    </source>
</evidence>
<sequence>MKKQYWITLGVAAGMIIGRILAPYINSFIGNQVKKASSNIVTENHINTFINDSVEITLTFASYSFREVRFSHFLTDDIASHNYIFYDPEDKKYMSIQMTTIFGPLRSTLDIAKNALIQCTVNKKQLSDPYYGTKENPVLVFKCIIPPNSKWDQYDKRDAERVIQYNDDYKKSIFNYLTYFTPKEEFQKMFPDQK</sequence>
<feature type="domain" description="DUF8188" evidence="2">
    <location>
        <begin position="44"/>
        <end position="190"/>
    </location>
</feature>
<name>A0ABY7T9G4_9SPHI</name>
<gene>
    <name evidence="3" type="ORF">PQO05_04145</name>
</gene>
<dbReference type="InterPro" id="IPR058501">
    <property type="entry name" value="DUF8188"/>
</dbReference>
<evidence type="ECO:0000313" key="4">
    <source>
        <dbReference type="Proteomes" id="UP001216139"/>
    </source>
</evidence>
<dbReference type="EMBL" id="CP117167">
    <property type="protein sequence ID" value="WCT13124.1"/>
    <property type="molecule type" value="Genomic_DNA"/>
</dbReference>
<dbReference type="Pfam" id="PF26603">
    <property type="entry name" value="DUF8188"/>
    <property type="match status" value="1"/>
</dbReference>
<proteinExistence type="predicted"/>
<keyword evidence="4" id="KW-1185">Reference proteome</keyword>
<dbReference type="RefSeq" id="WP_273631394.1">
    <property type="nucleotide sequence ID" value="NZ_CP117167.1"/>
</dbReference>
<protein>
    <recommendedName>
        <fullName evidence="2">DUF8188 domain-containing protein</fullName>
    </recommendedName>
</protein>